<accession>A0ABS7Y6G4</accession>
<name>A0ABS7Y6G4_9BURK</name>
<evidence type="ECO:0000259" key="2">
    <source>
        <dbReference type="Pfam" id="PF10106"/>
    </source>
</evidence>
<organism evidence="3 4">
    <name type="scientific">Massilia hydrophila</name>
    <dbReference type="NCBI Taxonomy" id="3044279"/>
    <lineage>
        <taxon>Bacteria</taxon>
        <taxon>Pseudomonadati</taxon>
        <taxon>Pseudomonadota</taxon>
        <taxon>Betaproteobacteria</taxon>
        <taxon>Burkholderiales</taxon>
        <taxon>Oxalobacteraceae</taxon>
        <taxon>Telluria group</taxon>
        <taxon>Massilia</taxon>
    </lineage>
</organism>
<reference evidence="3 4" key="1">
    <citation type="submission" date="2021-07" db="EMBL/GenBank/DDBJ databases">
        <title>Characterization of Violacein-producing bacteria and related species.</title>
        <authorList>
            <person name="Wilson H.S."/>
            <person name="De Leon M.E."/>
        </authorList>
    </citation>
    <scope>NUCLEOTIDE SEQUENCE [LARGE SCALE GENOMIC DNA]</scope>
    <source>
        <strain evidence="3 4">HSC-2F05</strain>
    </source>
</reference>
<feature type="compositionally biased region" description="Basic and acidic residues" evidence="1">
    <location>
        <begin position="275"/>
        <end position="286"/>
    </location>
</feature>
<dbReference type="Proteomes" id="UP001198602">
    <property type="component" value="Unassembled WGS sequence"/>
</dbReference>
<evidence type="ECO:0000313" key="4">
    <source>
        <dbReference type="Proteomes" id="UP001198602"/>
    </source>
</evidence>
<evidence type="ECO:0000313" key="3">
    <source>
        <dbReference type="EMBL" id="MCA1855271.1"/>
    </source>
</evidence>
<dbReference type="RefSeq" id="WP_225238053.1">
    <property type="nucleotide sequence ID" value="NZ_JAHYBX010000001.1"/>
</dbReference>
<evidence type="ECO:0000256" key="1">
    <source>
        <dbReference type="SAM" id="MobiDB-lite"/>
    </source>
</evidence>
<feature type="region of interest" description="Disordered" evidence="1">
    <location>
        <begin position="255"/>
        <end position="294"/>
    </location>
</feature>
<sequence length="294" mass="31887">MQDQINAIRGPGHTRERDLFPEFQSPHLTLASPAGIEASTEGSVHVVSTQHNVLTSGGHASISAGRSLLVSVKEAVRLFAYKAGMKLVAANADIDIKALKESVNILARLNITHSANRILITAKEEVVINGGGSYSRWNASGIEEGTSGVWRSHATKHVMVGPSNAPVYEPKQIDVALKETPAEGQVAFSVQHIPGPSPALFAGQPYTLLKNGAEINNGLFDEYGRVTIDKAEKGATYQVRLHNGTLYDMPVARDSIESDPEKPEYYEQQLSNKGYRADGQDADKRLSQRNRGTF</sequence>
<feature type="domain" description="DUF2345" evidence="2">
    <location>
        <begin position="20"/>
        <end position="163"/>
    </location>
</feature>
<protein>
    <submittedName>
        <fullName evidence="3">DUF2345 domain-containing protein</fullName>
    </submittedName>
</protein>
<dbReference type="InterPro" id="IPR018769">
    <property type="entry name" value="VgrG2_DUF2345"/>
</dbReference>
<feature type="compositionally biased region" description="Basic and acidic residues" evidence="1">
    <location>
        <begin position="255"/>
        <end position="265"/>
    </location>
</feature>
<dbReference type="Pfam" id="PF10106">
    <property type="entry name" value="DUF2345"/>
    <property type="match status" value="1"/>
</dbReference>
<proteinExistence type="predicted"/>
<dbReference type="EMBL" id="JAHYBX010000001">
    <property type="protein sequence ID" value="MCA1855271.1"/>
    <property type="molecule type" value="Genomic_DNA"/>
</dbReference>
<comment type="caution">
    <text evidence="3">The sequence shown here is derived from an EMBL/GenBank/DDBJ whole genome shotgun (WGS) entry which is preliminary data.</text>
</comment>
<gene>
    <name evidence="3" type="ORF">LE190_04945</name>
</gene>
<keyword evidence="4" id="KW-1185">Reference proteome</keyword>